<dbReference type="GO" id="GO:0005737">
    <property type="term" value="C:cytoplasm"/>
    <property type="evidence" value="ECO:0007669"/>
    <property type="project" value="UniProtKB-SubCell"/>
</dbReference>
<dbReference type="InterPro" id="IPR043136">
    <property type="entry name" value="B30.2/SPRY_sf"/>
</dbReference>
<evidence type="ECO:0000256" key="17">
    <source>
        <dbReference type="ARBA" id="ARBA00080435"/>
    </source>
</evidence>
<dbReference type="InterPro" id="IPR045129">
    <property type="entry name" value="RNF123/RKP/RSPRY1"/>
</dbReference>
<dbReference type="Pfam" id="PF25576">
    <property type="entry name" value="TPR_RNF123"/>
    <property type="match status" value="1"/>
</dbReference>
<keyword evidence="7" id="KW-0597">Phosphoprotein</keyword>
<reference evidence="21 22" key="1">
    <citation type="submission" date="2009-12" db="EMBL/GenBank/DDBJ databases">
        <title>The Genome Sequence of Anolis carolinensis (Green Anole Lizard).</title>
        <authorList>
            <consortium name="The Genome Sequencing Platform"/>
            <person name="Di Palma F."/>
            <person name="Alfoldi J."/>
            <person name="Heiman D."/>
            <person name="Young S."/>
            <person name="Grabherr M."/>
            <person name="Johnson J."/>
            <person name="Lander E.S."/>
            <person name="Lindblad-Toh K."/>
        </authorList>
    </citation>
    <scope>NUCLEOTIDE SEQUENCE [LARGE SCALE GENOMIC DNA]</scope>
    <source>
        <strain evidence="21 22">JBL SC #1</strain>
    </source>
</reference>
<dbReference type="Ensembl" id="ENSACAT00000051654.1">
    <property type="protein sequence ID" value="ENSACAP00000035262.1"/>
    <property type="gene ID" value="ENSACAG00000007557.4"/>
</dbReference>
<feature type="domain" description="RING-type" evidence="19">
    <location>
        <begin position="1180"/>
        <end position="1218"/>
    </location>
</feature>
<evidence type="ECO:0000256" key="4">
    <source>
        <dbReference type="ARBA" id="ARBA00012483"/>
    </source>
</evidence>
<dbReference type="Gene3D" id="3.30.40.10">
    <property type="entry name" value="Zinc/RING finger domain, C3HC4 (zinc finger)"/>
    <property type="match status" value="1"/>
</dbReference>
<evidence type="ECO:0000256" key="11">
    <source>
        <dbReference type="ARBA" id="ARBA00022786"/>
    </source>
</evidence>
<dbReference type="Proteomes" id="UP000001646">
    <property type="component" value="Chromosome 2"/>
</dbReference>
<dbReference type="GO" id="GO:0030163">
    <property type="term" value="P:protein catabolic process"/>
    <property type="evidence" value="ECO:0007669"/>
    <property type="project" value="UniProtKB-ARBA"/>
</dbReference>
<evidence type="ECO:0000256" key="9">
    <source>
        <dbReference type="ARBA" id="ARBA00022723"/>
    </source>
</evidence>
<evidence type="ECO:0000313" key="21">
    <source>
        <dbReference type="Ensembl" id="ENSACAP00000035262.1"/>
    </source>
</evidence>
<dbReference type="InterPro" id="IPR001841">
    <property type="entry name" value="Znf_RING"/>
</dbReference>
<dbReference type="PROSITE" id="PS50188">
    <property type="entry name" value="B302_SPRY"/>
    <property type="match status" value="1"/>
</dbReference>
<dbReference type="InterPro" id="IPR035773">
    <property type="entry name" value="SPRY_RNF123"/>
</dbReference>
<dbReference type="FunFam" id="3.30.40.10:FF:000133">
    <property type="entry name" value="E3 ubiquitin-protein ligase RNF123"/>
    <property type="match status" value="1"/>
</dbReference>
<keyword evidence="6" id="KW-0963">Cytoplasm</keyword>
<comment type="subcellular location">
    <subcellularLocation>
        <location evidence="2">Cytoplasm</location>
    </subcellularLocation>
</comment>
<dbReference type="CDD" id="cd12882">
    <property type="entry name" value="SPRY_RNF123"/>
    <property type="match status" value="1"/>
</dbReference>
<evidence type="ECO:0000256" key="7">
    <source>
        <dbReference type="ARBA" id="ARBA00022553"/>
    </source>
</evidence>
<evidence type="ECO:0000256" key="13">
    <source>
        <dbReference type="ARBA" id="ARBA00022843"/>
    </source>
</evidence>
<keyword evidence="11" id="KW-0833">Ubl conjugation pathway</keyword>
<dbReference type="GeneTree" id="ENSGT00940000155781"/>
<evidence type="ECO:0000256" key="10">
    <source>
        <dbReference type="ARBA" id="ARBA00022771"/>
    </source>
</evidence>
<dbReference type="Pfam" id="PF13920">
    <property type="entry name" value="zf-C3HC4_3"/>
    <property type="match status" value="1"/>
</dbReference>
<dbReference type="SUPFAM" id="SSF57850">
    <property type="entry name" value="RING/U-box"/>
    <property type="match status" value="1"/>
</dbReference>
<dbReference type="InterPro" id="IPR057987">
    <property type="entry name" value="TPR_RNF123/RKP"/>
</dbReference>
<evidence type="ECO:0000256" key="16">
    <source>
        <dbReference type="ARBA" id="ARBA00079670"/>
    </source>
</evidence>
<dbReference type="FunFam" id="2.60.120.920:FF:000031">
    <property type="entry name" value="E3 ubiquitin-protein ligase RNF123"/>
    <property type="match status" value="1"/>
</dbReference>
<evidence type="ECO:0000256" key="3">
    <source>
        <dbReference type="ARBA" id="ARBA00004906"/>
    </source>
</evidence>
<accession>A0A803TJ72</accession>
<comment type="pathway">
    <text evidence="3">Protein modification; protein ubiquitination.</text>
</comment>
<dbReference type="SUPFAM" id="SSF49899">
    <property type="entry name" value="Concanavalin A-like lectins/glucanases"/>
    <property type="match status" value="1"/>
</dbReference>
<dbReference type="EC" id="2.3.2.27" evidence="4"/>
<dbReference type="PANTHER" id="PTHR13363:SF5">
    <property type="entry name" value="E3 UBIQUITIN-PROTEIN LIGASE RNF123"/>
    <property type="match status" value="1"/>
</dbReference>
<dbReference type="InterPro" id="IPR013083">
    <property type="entry name" value="Znf_RING/FYVE/PHD"/>
</dbReference>
<dbReference type="InterPro" id="IPR001870">
    <property type="entry name" value="B30.2/SPRY"/>
</dbReference>
<reference evidence="21" key="2">
    <citation type="submission" date="2025-08" db="UniProtKB">
        <authorList>
            <consortium name="Ensembl"/>
        </authorList>
    </citation>
    <scope>IDENTIFICATION</scope>
</reference>
<dbReference type="InterPro" id="IPR003877">
    <property type="entry name" value="SPRY_dom"/>
</dbReference>
<dbReference type="Gene3D" id="2.60.120.920">
    <property type="match status" value="1"/>
</dbReference>
<keyword evidence="5" id="KW-0488">Methylation</keyword>
<keyword evidence="8" id="KW-0808">Transferase</keyword>
<evidence type="ECO:0000256" key="6">
    <source>
        <dbReference type="ARBA" id="ARBA00022490"/>
    </source>
</evidence>
<dbReference type="PROSITE" id="PS50089">
    <property type="entry name" value="ZF_RING_2"/>
    <property type="match status" value="1"/>
</dbReference>
<keyword evidence="22" id="KW-1185">Reference proteome</keyword>
<evidence type="ECO:0000256" key="1">
    <source>
        <dbReference type="ARBA" id="ARBA00000900"/>
    </source>
</evidence>
<keyword evidence="13" id="KW-0832">Ubl conjugation</keyword>
<name>A0A803TJ72_ANOCA</name>
<proteinExistence type="predicted"/>
<evidence type="ECO:0000256" key="15">
    <source>
        <dbReference type="ARBA" id="ARBA00067465"/>
    </source>
</evidence>
<dbReference type="Bgee" id="ENSACAG00000007557">
    <property type="expression patterns" value="Expressed in skeletal muscle tissue and 13 other cell types or tissues"/>
</dbReference>
<dbReference type="CDD" id="cd16541">
    <property type="entry name" value="RING-HC_RNF123"/>
    <property type="match status" value="1"/>
</dbReference>
<reference evidence="21" key="3">
    <citation type="submission" date="2025-09" db="UniProtKB">
        <authorList>
            <consortium name="Ensembl"/>
        </authorList>
    </citation>
    <scope>IDENTIFICATION</scope>
</reference>
<evidence type="ECO:0000256" key="12">
    <source>
        <dbReference type="ARBA" id="ARBA00022833"/>
    </source>
</evidence>
<sequence>MKHQNIMLDNKFGRKSRIPSDRIVNSKLLNDYLHRIFPSAEGIQPTAVVEGRLGPSIVVLDHTSGFEGLLLVDDDLLGVIGHSNFGSIRATTCVYKGKWIYEVLISSQGLMQIGWCTLNCRFNQEEGVGDTPDSYAYDGNRVRKWNVTTTNYGKSWAAGDIVSCLIDLDEGSISFCLNGVSLGTAFDNISRGSGMAYFPAISLSFKESVAFNFGSRPLRYPLTGYRPLQDKPATDLVKAHKLLGYLKNVINIGIDISEGKLVERDSSTWQLHGEPTVLITLAHIFNNFAPLMCKVYLVEDVLMNFLLSILEGGGAVEAHPLIQQLLDLMWLLMEDYEVHECLKQLLMSLLRAYRFSPIVPDLGLQIHYLRLTIAILKHEKSRKYLLHNVLFDVLRSVVFFYIKSPLRVEEAGLQELIPTTWWPNRFNKEGKETKEVKEESAEERLRRRAYERGCQRLKKRIEVVEELQVQILKLLLNNKDHGGGGASRYIFLNKFRKFLQENASNRGNLTVLCPPEYMVCFLHRLISALRLYWDEYKLKNPSALSSEDDLASKASILIDPAEIQAVTMDDLDEDEESALSTAQRPAAALAIGGALARPSWLSSPTLGRANRFLSTAAVSLMTPRRSPGALEKVKVRTLNMEQRTEEDIEGSHGNEGLLLGKPSEEPEQQITENSLLEILDGIVMMYNLSVHQQLGKMVGVSDDVNEYAMALKDTEEKISRCPKRRIDICEELLKSQKVFSEKLNHLSRRLAWINVTIYSKEKMQDIYWLLRVCIRTIEHGDRVGSLFAFMPEFYLSVAMNTYSALKNYFSPVNSMEELPGYEETLTHLAAILAKHFADSRIVGTDIRDSLMQALASYVCYPHSLRAVERIPEDQRISMMRNLLAPYEQRPWAQTNWILVRLWRGCGFGYRYTRLPHLLKTKPEDANLPSLQKPCPSTLLQRHMADLLRSDREMAPSFLNSVLNQLNWAFSEFIGMIQEIQQAAERLERNFVDSRQLKVCATCFDLSVSLLRVLEMTVTLAPEIFLDWSRPSSELLLRRLAQLLNQVLNRVTAERNLFDRVVNLRLPGLESVDHYPILVAVTGILVRLLGWCHLAERATAVLLADPCFQLRSIQYLLGHTEPVALGVASSSTDKKHFSLQSYTDYISQEELAKVEQMLGHLSEESKQAAASTLPTSEEDLCPICYAHPISAVFKPCSHKSCKACINQHLMNNKDCFFCKATITGVDDYIKPATS</sequence>
<dbReference type="SMART" id="SM00184">
    <property type="entry name" value="RING"/>
    <property type="match status" value="1"/>
</dbReference>
<dbReference type="GO" id="GO:0008270">
    <property type="term" value="F:zinc ion binding"/>
    <property type="evidence" value="ECO:0007669"/>
    <property type="project" value="UniProtKB-KW"/>
</dbReference>
<evidence type="ECO:0000256" key="5">
    <source>
        <dbReference type="ARBA" id="ARBA00022481"/>
    </source>
</evidence>
<feature type="domain" description="B30.2/SPRY" evidence="20">
    <location>
        <begin position="38"/>
        <end position="218"/>
    </location>
</feature>
<dbReference type="Pfam" id="PF00622">
    <property type="entry name" value="SPRY"/>
    <property type="match status" value="1"/>
</dbReference>
<keyword evidence="12" id="KW-0862">Zinc</keyword>
<evidence type="ECO:0000256" key="18">
    <source>
        <dbReference type="PROSITE-ProRule" id="PRU00175"/>
    </source>
</evidence>
<dbReference type="InterPro" id="IPR013320">
    <property type="entry name" value="ConA-like_dom_sf"/>
</dbReference>
<evidence type="ECO:0000256" key="2">
    <source>
        <dbReference type="ARBA" id="ARBA00004496"/>
    </source>
</evidence>
<keyword evidence="10 18" id="KW-0863">Zinc-finger</keyword>
<comment type="catalytic activity">
    <reaction evidence="1">
        <text>S-ubiquitinyl-[E2 ubiquitin-conjugating enzyme]-L-cysteine + [acceptor protein]-L-lysine = [E2 ubiquitin-conjugating enzyme]-L-cysteine + N(6)-ubiquitinyl-[acceptor protein]-L-lysine.</text>
        <dbReference type="EC" id="2.3.2.27"/>
    </reaction>
</comment>
<comment type="subunit">
    <text evidence="14">Component of the KPC complex composed of RNF123/KPC1 and UBAC1/KPC2. Interacts with UBAC1 and CDKN1B via its N-terminal domain. Interacts with RIGI (via N-terminus) and IFIH1 (via N-terminus).</text>
</comment>
<dbReference type="AlphaFoldDB" id="A0A803TJ72"/>
<protein>
    <recommendedName>
        <fullName evidence="15">E3 ubiquitin-protein ligase RNF123</fullName>
        <ecNumber evidence="4">2.3.2.27</ecNumber>
    </recommendedName>
    <alternativeName>
        <fullName evidence="16">Kip1 ubiquitination-promoting complex protein 1</fullName>
    </alternativeName>
    <alternativeName>
        <fullName evidence="17">RING finger protein 123</fullName>
    </alternativeName>
</protein>
<keyword evidence="9" id="KW-0479">Metal-binding</keyword>
<evidence type="ECO:0000259" key="20">
    <source>
        <dbReference type="PROSITE" id="PS50188"/>
    </source>
</evidence>
<organism evidence="21 22">
    <name type="scientific">Anolis carolinensis</name>
    <name type="common">Green anole</name>
    <name type="synonym">American chameleon</name>
    <dbReference type="NCBI Taxonomy" id="28377"/>
    <lineage>
        <taxon>Eukaryota</taxon>
        <taxon>Metazoa</taxon>
        <taxon>Chordata</taxon>
        <taxon>Craniata</taxon>
        <taxon>Vertebrata</taxon>
        <taxon>Euteleostomi</taxon>
        <taxon>Lepidosauria</taxon>
        <taxon>Squamata</taxon>
        <taxon>Bifurcata</taxon>
        <taxon>Unidentata</taxon>
        <taxon>Episquamata</taxon>
        <taxon>Toxicofera</taxon>
        <taxon>Iguania</taxon>
        <taxon>Dactyloidae</taxon>
        <taxon>Anolis</taxon>
    </lineage>
</organism>
<dbReference type="GO" id="GO:0016567">
    <property type="term" value="P:protein ubiquitination"/>
    <property type="evidence" value="ECO:0007669"/>
    <property type="project" value="UniProtKB-ARBA"/>
</dbReference>
<evidence type="ECO:0000256" key="14">
    <source>
        <dbReference type="ARBA" id="ARBA00063853"/>
    </source>
</evidence>
<evidence type="ECO:0000256" key="8">
    <source>
        <dbReference type="ARBA" id="ARBA00022679"/>
    </source>
</evidence>
<evidence type="ECO:0000259" key="19">
    <source>
        <dbReference type="PROSITE" id="PS50089"/>
    </source>
</evidence>
<evidence type="ECO:0000313" key="22">
    <source>
        <dbReference type="Proteomes" id="UP000001646"/>
    </source>
</evidence>
<dbReference type="GO" id="GO:0061630">
    <property type="term" value="F:ubiquitin protein ligase activity"/>
    <property type="evidence" value="ECO:0007669"/>
    <property type="project" value="UniProtKB-EC"/>
</dbReference>
<dbReference type="PANTHER" id="PTHR13363">
    <property type="entry name" value="RING FINGER AND SRY DOMAIN-CONTAINING"/>
    <property type="match status" value="1"/>
</dbReference>
<dbReference type="SMART" id="SM00449">
    <property type="entry name" value="SPRY"/>
    <property type="match status" value="1"/>
</dbReference>